<proteinExistence type="predicted"/>
<reference evidence="2 3" key="1">
    <citation type="journal article" date="2013" name="Genome Announc.">
        <title>Draft Genome Sequence of Rhodococcus opacus Strain M213 Shows a Diverse Catabolic Potential.</title>
        <authorList>
            <person name="Pathak A."/>
            <person name="Green S.J."/>
            <person name="Ogram A."/>
            <person name="Chauhan A."/>
        </authorList>
    </citation>
    <scope>NUCLEOTIDE SEQUENCE [LARGE SCALE GENOMIC DNA]</scope>
    <source>
        <strain evidence="2 3">M213</strain>
    </source>
</reference>
<dbReference type="Pfam" id="PF26340">
    <property type="entry name" value="DNA-SBD_ScoMcrA"/>
    <property type="match status" value="1"/>
</dbReference>
<protein>
    <recommendedName>
        <fullName evidence="1">ScoMcrA-like DNA sulfur-binding domain-containing protein</fullName>
    </recommendedName>
</protein>
<organism evidence="2 3">
    <name type="scientific">Rhodococcus opacus M213</name>
    <dbReference type="NCBI Taxonomy" id="1129896"/>
    <lineage>
        <taxon>Bacteria</taxon>
        <taxon>Bacillati</taxon>
        <taxon>Actinomycetota</taxon>
        <taxon>Actinomycetes</taxon>
        <taxon>Mycobacteriales</taxon>
        <taxon>Nocardiaceae</taxon>
        <taxon>Rhodococcus</taxon>
    </lineage>
</organism>
<evidence type="ECO:0000259" key="1">
    <source>
        <dbReference type="Pfam" id="PF26340"/>
    </source>
</evidence>
<sequence length="107" mass="11875">MNPYRCRWCGDELAAILAPYAVADSAPRPADPWVALRSSGWWSIELPDGVEEAGLTHQQLHQLAVKEDLAGGLNEAVREKLRDPLWRDEAVAVLTRRIEKVSGGWTA</sequence>
<accession>K8X5X6</accession>
<dbReference type="EMBL" id="AJYC02000189">
    <property type="protein sequence ID" value="EKT76853.1"/>
    <property type="molecule type" value="Genomic_DNA"/>
</dbReference>
<evidence type="ECO:0000313" key="3">
    <source>
        <dbReference type="Proteomes" id="UP000005951"/>
    </source>
</evidence>
<name>K8X5X6_RHOOP</name>
<comment type="caution">
    <text evidence="2">The sequence shown here is derived from an EMBL/GenBank/DDBJ whole genome shotgun (WGS) entry which is preliminary data.</text>
</comment>
<dbReference type="Proteomes" id="UP000005951">
    <property type="component" value="Unassembled WGS sequence"/>
</dbReference>
<evidence type="ECO:0000313" key="2">
    <source>
        <dbReference type="EMBL" id="EKT76853.1"/>
    </source>
</evidence>
<dbReference type="AlphaFoldDB" id="K8X5X6"/>
<feature type="domain" description="ScoMcrA-like DNA sulfur-binding" evidence="1">
    <location>
        <begin position="11"/>
        <end position="97"/>
    </location>
</feature>
<dbReference type="InterPro" id="IPR058813">
    <property type="entry name" value="DNA-SBD_ScoMcrA"/>
</dbReference>
<gene>
    <name evidence="2" type="ORF">WSS_A40580</name>
</gene>